<keyword evidence="2" id="KW-1185">Reference proteome</keyword>
<dbReference type="Proteomes" id="UP000243859">
    <property type="component" value="Unassembled WGS sequence"/>
</dbReference>
<dbReference type="OrthoDB" id="7222937at2"/>
<dbReference type="EMBL" id="QAAA01000023">
    <property type="protein sequence ID" value="PTN00746.1"/>
    <property type="molecule type" value="Genomic_DNA"/>
</dbReference>
<evidence type="ECO:0000313" key="1">
    <source>
        <dbReference type="EMBL" id="PTN00746.1"/>
    </source>
</evidence>
<sequence length="257" mass="29185">MEPVRNPRFLTKDNKGYKLRRRVPDDLLELVGKTAWVKRLGGLPHKEACEQADTFAVWTSAEIKKLRGLLGASAAKPVRSDEPGFTFQLSDHEIDQIAIAYFQSLERGVQDAGGYRHGVNEDNRAEVIETLAQDHAKADAVDTADTTNAPSHPDQDIRTAFHYTALRQLIDYNFVARDEVEATTKGKGRQRGRQTKPRFTDWRELAWHIDATLPYNRMAFFKSGSFNIGWTEANREASILSRAPKPHWIKRPGDLWS</sequence>
<dbReference type="RefSeq" id="WP_146159719.1">
    <property type="nucleotide sequence ID" value="NZ_NHSI01000027.1"/>
</dbReference>
<comment type="caution">
    <text evidence="1">The sequence shown here is derived from an EMBL/GenBank/DDBJ whole genome shotgun (WGS) entry which is preliminary data.</text>
</comment>
<gene>
    <name evidence="1" type="ORF">C8N32_1238</name>
</gene>
<reference evidence="1 2" key="1">
    <citation type="submission" date="2018-04" db="EMBL/GenBank/DDBJ databases">
        <title>Genomic Encyclopedia of Archaeal and Bacterial Type Strains, Phase II (KMG-II): from individual species to whole genera.</title>
        <authorList>
            <person name="Goeker M."/>
        </authorList>
    </citation>
    <scope>NUCLEOTIDE SEQUENCE [LARGE SCALE GENOMIC DNA]</scope>
    <source>
        <strain evidence="1 2">DSM 18064</strain>
    </source>
</reference>
<accession>A0A2T5BP36</accession>
<organism evidence="1 2">
    <name type="scientific">Rhodovulum imhoffii</name>
    <dbReference type="NCBI Taxonomy" id="365340"/>
    <lineage>
        <taxon>Bacteria</taxon>
        <taxon>Pseudomonadati</taxon>
        <taxon>Pseudomonadota</taxon>
        <taxon>Alphaproteobacteria</taxon>
        <taxon>Rhodobacterales</taxon>
        <taxon>Paracoccaceae</taxon>
        <taxon>Rhodovulum</taxon>
    </lineage>
</organism>
<dbReference type="AlphaFoldDB" id="A0A2T5BP36"/>
<proteinExistence type="predicted"/>
<evidence type="ECO:0000313" key="2">
    <source>
        <dbReference type="Proteomes" id="UP000243859"/>
    </source>
</evidence>
<name>A0A2T5BP36_9RHOB</name>
<protein>
    <submittedName>
        <fullName evidence="1">Uncharacterized protein</fullName>
    </submittedName>
</protein>